<evidence type="ECO:0000259" key="1">
    <source>
        <dbReference type="Pfam" id="PF01182"/>
    </source>
</evidence>
<dbReference type="RefSeq" id="WP_269286800.1">
    <property type="nucleotide sequence ID" value="NZ_JAPVOI010000006.1"/>
</dbReference>
<protein>
    <submittedName>
        <fullName evidence="2">6-phosphogluconolactonase</fullName>
        <ecNumber evidence="2">3.1.1.31</ecNumber>
    </submittedName>
</protein>
<dbReference type="Gene3D" id="3.40.50.1360">
    <property type="match status" value="1"/>
</dbReference>
<gene>
    <name evidence="2" type="ORF">O3W52_33655</name>
</gene>
<reference evidence="2" key="1">
    <citation type="submission" date="2022-10" db="EMBL/GenBank/DDBJ databases">
        <title>Whole genome sequencing of three plant growth promoting bacteria isolated from Vachellia tortilis subsp. raddiana in Morocco.</title>
        <authorList>
            <person name="Hnini M."/>
            <person name="Zouagui R."/>
            <person name="Zouagui H."/>
            <person name="Chemao Elfihri M.-W."/>
            <person name="Ibrahimi A."/>
            <person name="Sbabou L."/>
            <person name="Aurag J."/>
        </authorList>
    </citation>
    <scope>NUCLEOTIDE SEQUENCE</scope>
    <source>
        <strain evidence="2">LMR678</strain>
    </source>
</reference>
<proteinExistence type="predicted"/>
<name>A0ABT4KRR2_9HYPH</name>
<dbReference type="PANTHER" id="PTHR42892:SF1">
    <property type="entry name" value="GLUCOSAMINE-6-PHOSPHATE ISOMERASE"/>
    <property type="match status" value="1"/>
</dbReference>
<organism evidence="2 3">
    <name type="scientific">Sinorhizobium psoraleae</name>
    <dbReference type="NCBI Taxonomy" id="520838"/>
    <lineage>
        <taxon>Bacteria</taxon>
        <taxon>Pseudomonadati</taxon>
        <taxon>Pseudomonadota</taxon>
        <taxon>Alphaproteobacteria</taxon>
        <taxon>Hyphomicrobiales</taxon>
        <taxon>Rhizobiaceae</taxon>
        <taxon>Sinorhizobium/Ensifer group</taxon>
        <taxon>Sinorhizobium</taxon>
    </lineage>
</organism>
<dbReference type="InterPro" id="IPR006148">
    <property type="entry name" value="Glc/Gal-6P_isomerase"/>
</dbReference>
<dbReference type="Pfam" id="PF01182">
    <property type="entry name" value="Glucosamine_iso"/>
    <property type="match status" value="1"/>
</dbReference>
<dbReference type="InterPro" id="IPR037171">
    <property type="entry name" value="NagB/RpiA_transferase-like"/>
</dbReference>
<evidence type="ECO:0000313" key="2">
    <source>
        <dbReference type="EMBL" id="MCZ4094638.1"/>
    </source>
</evidence>
<dbReference type="EC" id="3.1.1.31" evidence="2"/>
<comment type="caution">
    <text evidence="2">The sequence shown here is derived from an EMBL/GenBank/DDBJ whole genome shotgun (WGS) entry which is preliminary data.</text>
</comment>
<dbReference type="InterPro" id="IPR052960">
    <property type="entry name" value="GlcN6P_deaminase-like"/>
</dbReference>
<dbReference type="EMBL" id="JAPVOI010000006">
    <property type="protein sequence ID" value="MCZ4094638.1"/>
    <property type="molecule type" value="Genomic_DNA"/>
</dbReference>
<dbReference type="Proteomes" id="UP001079430">
    <property type="component" value="Unassembled WGS sequence"/>
</dbReference>
<accession>A0ABT4KRR2</accession>
<dbReference type="SUPFAM" id="SSF100950">
    <property type="entry name" value="NagB/RpiA/CoA transferase-like"/>
    <property type="match status" value="1"/>
</dbReference>
<keyword evidence="2" id="KW-0378">Hydrolase</keyword>
<sequence>MAKPIVFDGPGEMGFHVAKQILAGIFGASHHGRRYLLGCPTGRTPRPVYRAMVQQLRENPIDLSQLVLVMMDEYLTATDDGIWRLAPPERHFSCKRFAERVIVAPINAALPSDFRIKADHIWFPAIDEPEEYDRRIEQAGGIDFFILASGAGDGHVAFNPPGSSVQCRTRVIELAEQTRRDNLQTFPAFGSIDEVPTHGISVGLRTISEARKCSLLLSGSGKKEALKRIAAAGGFTADWPATIVFECSDREILADRAAAGL</sequence>
<feature type="domain" description="Glucosamine/galactosamine-6-phosphate isomerase" evidence="1">
    <location>
        <begin position="16"/>
        <end position="246"/>
    </location>
</feature>
<evidence type="ECO:0000313" key="3">
    <source>
        <dbReference type="Proteomes" id="UP001079430"/>
    </source>
</evidence>
<keyword evidence="3" id="KW-1185">Reference proteome</keyword>
<dbReference type="PANTHER" id="PTHR42892">
    <property type="entry name" value="GLUCOSAMINE-6-PHOSPHATE DEAMINASE-LIKE PROTEIN BT_0258-RELATED"/>
    <property type="match status" value="1"/>
</dbReference>
<dbReference type="GO" id="GO:0017057">
    <property type="term" value="F:6-phosphogluconolactonase activity"/>
    <property type="evidence" value="ECO:0007669"/>
    <property type="project" value="UniProtKB-EC"/>
</dbReference>